<evidence type="ECO:0000256" key="1">
    <source>
        <dbReference type="ARBA" id="ARBA00010617"/>
    </source>
</evidence>
<keyword evidence="2" id="KW-0560">Oxidoreductase</keyword>
<sequence length="396" mass="44355">MSAERDWASLVPTFDMFDPEHEEWKYDGFAWAREHCPIIHGSPPSTGPRSIVTRYADVRQILEDPETFSSAGSPPVPAPIRLGALDADPPEHTAFRRLLNPVFTRQFALQFEPDMRAYARELIDAWVDRGEVEMLGEFASPYVARILARMVFDETDMDKMERAKQVVIRVAERPDDEGFFDLAVLSAEYLAAAIDNPPEREGMLRQLVTGEFLDGKPMTEDQAMGAIASTFLGGLDTSRSAIAAICLLIAQQPELEERVRDPRWIRNDMDEFIRLISPVASLGRIATRDTEVGGCPVKQGEHLLLRFDSANRDETKFPNADQLQFEPPRTGTAGFGLGIHRCIGMHLARVQIAVAMEEIFARVTNFKLAVPPEEITWAPGIANCPHAVPLRFDRVL</sequence>
<keyword evidence="2" id="KW-0479">Metal-binding</keyword>
<dbReference type="Proteomes" id="UP001500957">
    <property type="component" value="Unassembled WGS sequence"/>
</dbReference>
<dbReference type="EMBL" id="BAAAHE010000020">
    <property type="protein sequence ID" value="GAA0622494.1"/>
    <property type="molecule type" value="Genomic_DNA"/>
</dbReference>
<reference evidence="4" key="1">
    <citation type="journal article" date="2019" name="Int. J. Syst. Evol. Microbiol.">
        <title>The Global Catalogue of Microorganisms (GCM) 10K type strain sequencing project: providing services to taxonomists for standard genome sequencing and annotation.</title>
        <authorList>
            <consortium name="The Broad Institute Genomics Platform"/>
            <consortium name="The Broad Institute Genome Sequencing Center for Infectious Disease"/>
            <person name="Wu L."/>
            <person name="Ma J."/>
        </authorList>
    </citation>
    <scope>NUCLEOTIDE SEQUENCE [LARGE SCALE GENOMIC DNA]</scope>
    <source>
        <strain evidence="4">JCM 10671</strain>
    </source>
</reference>
<dbReference type="InterPro" id="IPR017972">
    <property type="entry name" value="Cyt_P450_CS"/>
</dbReference>
<keyword evidence="2" id="KW-0408">Iron</keyword>
<evidence type="ECO:0000256" key="2">
    <source>
        <dbReference type="RuleBase" id="RU000461"/>
    </source>
</evidence>
<protein>
    <submittedName>
        <fullName evidence="3">Cytochrome P450</fullName>
    </submittedName>
</protein>
<dbReference type="Pfam" id="PF00067">
    <property type="entry name" value="p450"/>
    <property type="match status" value="1"/>
</dbReference>
<accession>A0ABP3S0H6</accession>
<dbReference type="PANTHER" id="PTHR46696">
    <property type="entry name" value="P450, PUTATIVE (EUROFUNG)-RELATED"/>
    <property type="match status" value="1"/>
</dbReference>
<dbReference type="SUPFAM" id="SSF48264">
    <property type="entry name" value="Cytochrome P450"/>
    <property type="match status" value="1"/>
</dbReference>
<dbReference type="PRINTS" id="PR00359">
    <property type="entry name" value="BP450"/>
</dbReference>
<name>A0ABP3S0H6_9ACTN</name>
<organism evidence="3 4">
    <name type="scientific">Sporichthya brevicatena</name>
    <dbReference type="NCBI Taxonomy" id="171442"/>
    <lineage>
        <taxon>Bacteria</taxon>
        <taxon>Bacillati</taxon>
        <taxon>Actinomycetota</taxon>
        <taxon>Actinomycetes</taxon>
        <taxon>Sporichthyales</taxon>
        <taxon>Sporichthyaceae</taxon>
        <taxon>Sporichthya</taxon>
    </lineage>
</organism>
<comment type="caution">
    <text evidence="3">The sequence shown here is derived from an EMBL/GenBank/DDBJ whole genome shotgun (WGS) entry which is preliminary data.</text>
</comment>
<dbReference type="InterPro" id="IPR002397">
    <property type="entry name" value="Cyt_P450_B"/>
</dbReference>
<keyword evidence="4" id="KW-1185">Reference proteome</keyword>
<dbReference type="RefSeq" id="WP_344605492.1">
    <property type="nucleotide sequence ID" value="NZ_BAAAHE010000020.1"/>
</dbReference>
<dbReference type="InterPro" id="IPR036396">
    <property type="entry name" value="Cyt_P450_sf"/>
</dbReference>
<keyword evidence="2" id="KW-0503">Monooxygenase</keyword>
<proteinExistence type="inferred from homology"/>
<dbReference type="PROSITE" id="PS00086">
    <property type="entry name" value="CYTOCHROME_P450"/>
    <property type="match status" value="1"/>
</dbReference>
<comment type="similarity">
    <text evidence="1 2">Belongs to the cytochrome P450 family.</text>
</comment>
<dbReference type="Gene3D" id="1.10.630.10">
    <property type="entry name" value="Cytochrome P450"/>
    <property type="match status" value="1"/>
</dbReference>
<evidence type="ECO:0000313" key="3">
    <source>
        <dbReference type="EMBL" id="GAA0622494.1"/>
    </source>
</evidence>
<keyword evidence="2" id="KW-0349">Heme</keyword>
<dbReference type="InterPro" id="IPR001128">
    <property type="entry name" value="Cyt_P450"/>
</dbReference>
<evidence type="ECO:0000313" key="4">
    <source>
        <dbReference type="Proteomes" id="UP001500957"/>
    </source>
</evidence>
<dbReference type="PANTHER" id="PTHR46696:SF6">
    <property type="entry name" value="P450, PUTATIVE (EUROFUNG)-RELATED"/>
    <property type="match status" value="1"/>
</dbReference>
<gene>
    <name evidence="3" type="ORF">GCM10009547_26780</name>
</gene>